<organism evidence="9 10">
    <name type="scientific">Kushneria sinocarnis</name>
    <dbReference type="NCBI Taxonomy" id="595502"/>
    <lineage>
        <taxon>Bacteria</taxon>
        <taxon>Pseudomonadati</taxon>
        <taxon>Pseudomonadota</taxon>
        <taxon>Gammaproteobacteria</taxon>
        <taxon>Oceanospirillales</taxon>
        <taxon>Halomonadaceae</taxon>
        <taxon>Kushneria</taxon>
    </lineage>
</organism>
<dbReference type="GO" id="GO:0008234">
    <property type="term" value="F:cysteine-type peptidase activity"/>
    <property type="evidence" value="ECO:0007669"/>
    <property type="project" value="UniProtKB-KW"/>
</dbReference>
<proteinExistence type="inferred from homology"/>
<comment type="similarity">
    <text evidence="1">Belongs to the peptidase C40 family.</text>
</comment>
<keyword evidence="2" id="KW-0645">Protease</keyword>
<evidence type="ECO:0000256" key="7">
    <source>
        <dbReference type="ARBA" id="ARBA00023049"/>
    </source>
</evidence>
<dbReference type="PANTHER" id="PTHR34858">
    <property type="entry name" value="CYSO-CYSTEINE PEPTIDASE"/>
    <property type="match status" value="1"/>
</dbReference>
<evidence type="ECO:0000259" key="8">
    <source>
        <dbReference type="PROSITE" id="PS51935"/>
    </source>
</evidence>
<dbReference type="OrthoDB" id="1494599at2"/>
<dbReference type="Gene3D" id="3.90.1720.10">
    <property type="entry name" value="endopeptidase domain like (from Nostoc punctiforme)"/>
    <property type="match status" value="1"/>
</dbReference>
<evidence type="ECO:0000256" key="2">
    <source>
        <dbReference type="ARBA" id="ARBA00022670"/>
    </source>
</evidence>
<evidence type="ECO:0000313" key="10">
    <source>
        <dbReference type="Proteomes" id="UP000281975"/>
    </source>
</evidence>
<dbReference type="InterPro" id="IPR000064">
    <property type="entry name" value="NLP_P60_dom"/>
</dbReference>
<dbReference type="InterPro" id="IPR051929">
    <property type="entry name" value="VirAsm_ModProt"/>
</dbReference>
<sequence>MFSQHCDQIRDASIAAYPNEAAFLILADGECRQVNNCADDPTSTFRVSKRQMAAAHRRGLLAVVHSHPDYPQCPSEGDMRSQMAMGVPWGVIATDGVNATEITWFGDQVERQPLIGRGFVHGVTDCYSLIRDYYWLEQGIELPDFPRSWEWWRNGQDLYRDGVEQAGFEQIEAGDVRPGDMLWMQINSKVPSHGAIYMGGDLIMHHVTARRPVDHTRTSHRTPIHRWQSYITHYYRHREMT</sequence>
<keyword evidence="4 9" id="KW-0378">Hydrolase</keyword>
<evidence type="ECO:0000256" key="5">
    <source>
        <dbReference type="ARBA" id="ARBA00022807"/>
    </source>
</evidence>
<dbReference type="GO" id="GO:0008235">
    <property type="term" value="F:metalloexopeptidase activity"/>
    <property type="evidence" value="ECO:0007669"/>
    <property type="project" value="TreeGrafter"/>
</dbReference>
<dbReference type="AlphaFoldDB" id="A0A420WUM1"/>
<accession>A0A420WUM1</accession>
<dbReference type="EMBL" id="RBIN01000007">
    <property type="protein sequence ID" value="RKQ97159.1"/>
    <property type="molecule type" value="Genomic_DNA"/>
</dbReference>
<dbReference type="GO" id="GO:0006508">
    <property type="term" value="P:proteolysis"/>
    <property type="evidence" value="ECO:0007669"/>
    <property type="project" value="UniProtKB-KW"/>
</dbReference>
<evidence type="ECO:0000256" key="3">
    <source>
        <dbReference type="ARBA" id="ARBA00022723"/>
    </source>
</evidence>
<protein>
    <submittedName>
        <fullName evidence="9">Cell wall-associated NlpC family hydrolase</fullName>
    </submittedName>
</protein>
<comment type="caution">
    <text evidence="9">The sequence shown here is derived from an EMBL/GenBank/DDBJ whole genome shotgun (WGS) entry which is preliminary data.</text>
</comment>
<dbReference type="PANTHER" id="PTHR34858:SF1">
    <property type="entry name" value="CYSO-CYSTEINE PEPTIDASE"/>
    <property type="match status" value="1"/>
</dbReference>
<feature type="domain" description="NlpC/P60" evidence="8">
    <location>
        <begin position="91"/>
        <end position="238"/>
    </location>
</feature>
<gene>
    <name evidence="9" type="ORF">C7446_2579</name>
</gene>
<keyword evidence="5" id="KW-0788">Thiol protease</keyword>
<dbReference type="GO" id="GO:0008270">
    <property type="term" value="F:zinc ion binding"/>
    <property type="evidence" value="ECO:0007669"/>
    <property type="project" value="TreeGrafter"/>
</dbReference>
<evidence type="ECO:0000256" key="6">
    <source>
        <dbReference type="ARBA" id="ARBA00022833"/>
    </source>
</evidence>
<dbReference type="InterPro" id="IPR028090">
    <property type="entry name" value="JAB_dom_prok"/>
</dbReference>
<reference evidence="9 10" key="1">
    <citation type="submission" date="2018-10" db="EMBL/GenBank/DDBJ databases">
        <title>Genomic Encyclopedia of Type Strains, Phase IV (KMG-IV): sequencing the most valuable type-strain genomes for metagenomic binning, comparative biology and taxonomic classification.</title>
        <authorList>
            <person name="Goeker M."/>
        </authorList>
    </citation>
    <scope>NUCLEOTIDE SEQUENCE [LARGE SCALE GENOMIC DNA]</scope>
    <source>
        <strain evidence="9 10">DSM 23229</strain>
    </source>
</reference>
<evidence type="ECO:0000313" key="9">
    <source>
        <dbReference type="EMBL" id="RKQ97159.1"/>
    </source>
</evidence>
<dbReference type="SUPFAM" id="SSF54001">
    <property type="entry name" value="Cysteine proteinases"/>
    <property type="match status" value="1"/>
</dbReference>
<dbReference type="Pfam" id="PF14464">
    <property type="entry name" value="Prok-JAB"/>
    <property type="match status" value="1"/>
</dbReference>
<name>A0A420WUM1_9GAMM</name>
<keyword evidence="7" id="KW-0482">Metalloprotease</keyword>
<dbReference type="PROSITE" id="PS51935">
    <property type="entry name" value="NLPC_P60"/>
    <property type="match status" value="1"/>
</dbReference>
<dbReference type="Pfam" id="PF00877">
    <property type="entry name" value="NLPC_P60"/>
    <property type="match status" value="1"/>
</dbReference>
<dbReference type="Proteomes" id="UP000281975">
    <property type="component" value="Unassembled WGS sequence"/>
</dbReference>
<keyword evidence="10" id="KW-1185">Reference proteome</keyword>
<dbReference type="InterPro" id="IPR038765">
    <property type="entry name" value="Papain-like_cys_pep_sf"/>
</dbReference>
<keyword evidence="6" id="KW-0862">Zinc</keyword>
<evidence type="ECO:0000256" key="4">
    <source>
        <dbReference type="ARBA" id="ARBA00022801"/>
    </source>
</evidence>
<evidence type="ECO:0000256" key="1">
    <source>
        <dbReference type="ARBA" id="ARBA00007074"/>
    </source>
</evidence>
<dbReference type="RefSeq" id="WP_121173491.1">
    <property type="nucleotide sequence ID" value="NZ_RBIN01000007.1"/>
</dbReference>
<dbReference type="SUPFAM" id="SSF102712">
    <property type="entry name" value="JAB1/MPN domain"/>
    <property type="match status" value="1"/>
</dbReference>
<keyword evidence="3" id="KW-0479">Metal-binding</keyword>